<keyword evidence="15" id="KW-1185">Reference proteome</keyword>
<evidence type="ECO:0000256" key="10">
    <source>
        <dbReference type="SAM" id="Coils"/>
    </source>
</evidence>
<dbReference type="GO" id="GO:0015031">
    <property type="term" value="P:protein transport"/>
    <property type="evidence" value="ECO:0007669"/>
    <property type="project" value="InterPro"/>
</dbReference>
<reference evidence="14 15" key="1">
    <citation type="submission" date="2017-07" db="EMBL/GenBank/DDBJ databases">
        <authorList>
            <person name="Sun Z.S."/>
            <person name="Albrecht U."/>
            <person name="Echele G."/>
            <person name="Lee C.C."/>
        </authorList>
    </citation>
    <scope>NUCLEOTIDE SEQUENCE [LARGE SCALE GENOMIC DNA]</scope>
    <source>
        <strain evidence="14 15">CGMCC 1.12672</strain>
    </source>
</reference>
<organism evidence="14 15">
    <name type="scientific">Sphingomonas guangdongensis</name>
    <dbReference type="NCBI Taxonomy" id="1141890"/>
    <lineage>
        <taxon>Bacteria</taxon>
        <taxon>Pseudomonadati</taxon>
        <taxon>Pseudomonadota</taxon>
        <taxon>Alphaproteobacteria</taxon>
        <taxon>Sphingomonadales</taxon>
        <taxon>Sphingomonadaceae</taxon>
        <taxon>Sphingomonas</taxon>
    </lineage>
</organism>
<evidence type="ECO:0000256" key="7">
    <source>
        <dbReference type="ARBA" id="ARBA00022989"/>
    </source>
</evidence>
<feature type="domain" description="AprE-like long alpha-helical hairpin" evidence="12">
    <location>
        <begin position="125"/>
        <end position="295"/>
    </location>
</feature>
<dbReference type="Gene3D" id="2.40.30.170">
    <property type="match status" value="1"/>
</dbReference>
<name>A0A285QZD0_9SPHN</name>
<dbReference type="RefSeq" id="WP_144033600.1">
    <property type="nucleotide sequence ID" value="NZ_OBMI01000002.1"/>
</dbReference>
<dbReference type="Proteomes" id="UP000219494">
    <property type="component" value="Unassembled WGS sequence"/>
</dbReference>
<dbReference type="Pfam" id="PF25994">
    <property type="entry name" value="HH_AprE"/>
    <property type="match status" value="1"/>
</dbReference>
<dbReference type="InterPro" id="IPR050739">
    <property type="entry name" value="MFP"/>
</dbReference>
<gene>
    <name evidence="14" type="ORF">SAMN06297144_2407</name>
</gene>
<dbReference type="Pfam" id="PF26002">
    <property type="entry name" value="Beta-barrel_AprE"/>
    <property type="match status" value="1"/>
</dbReference>
<comment type="subcellular location">
    <subcellularLocation>
        <location evidence="1 9">Cell inner membrane</location>
        <topology evidence="1 9">Single-pass membrane protein</topology>
    </subcellularLocation>
</comment>
<keyword evidence="3 9" id="KW-0813">Transport</keyword>
<feature type="domain" description="AprE-like beta-barrel" evidence="13">
    <location>
        <begin position="342"/>
        <end position="430"/>
    </location>
</feature>
<evidence type="ECO:0000313" key="14">
    <source>
        <dbReference type="EMBL" id="SOB87280.1"/>
    </source>
</evidence>
<dbReference type="InterPro" id="IPR010129">
    <property type="entry name" value="T1SS_HlyD"/>
</dbReference>
<dbReference type="EMBL" id="OBMI01000002">
    <property type="protein sequence ID" value="SOB87280.1"/>
    <property type="molecule type" value="Genomic_DNA"/>
</dbReference>
<dbReference type="InterPro" id="IPR058982">
    <property type="entry name" value="Beta-barrel_AprE"/>
</dbReference>
<dbReference type="GO" id="GO:0005886">
    <property type="term" value="C:plasma membrane"/>
    <property type="evidence" value="ECO:0007669"/>
    <property type="project" value="UniProtKB-SubCell"/>
</dbReference>
<sequence length="454" mass="47639">MKLDLTSLGLGGGGGSAPGNGRTAAAVRTVEGLLYPAKRQRLDDASRVVRVGLIAAAGFFGLLLLFSLLVPISGAASAAGEVTTSGSRVLIQPSASGVVAELLVTEGQFVRAGQPLLRLNGVRSGAAAEQAQARRDGLRALQARLTAERDELEAVAFPADLTQRANQPHVAGLLQAQNAIFARHRELLAAERTSASTRSEGAEAQRTGAAQQLALINEELTGIRKLYRRGYARKTQVLALERAAAELQAQQGSGAAGVAEARLDIARVRSRQAMDVVNQLAQVDAQLAQVDPALRVTRYDAERDLLRAPVDGQVSGVTRLGTGTVVSGGTTVMEVVPSGRALIVEALIPPADIDDVRLGSTATLRFTTINPRAHGSYEGKVIALSPARVPGAAEGTSGFRVQVRVADPGALERDAVRLQPGIPVAVQVRTHDRTLFNYLFAPVGDAMSGAFREE</sequence>
<dbReference type="InterPro" id="IPR058781">
    <property type="entry name" value="HH_AprE-like"/>
</dbReference>
<evidence type="ECO:0000256" key="1">
    <source>
        <dbReference type="ARBA" id="ARBA00004377"/>
    </source>
</evidence>
<keyword evidence="14" id="KW-0645">Protease</keyword>
<evidence type="ECO:0000256" key="4">
    <source>
        <dbReference type="ARBA" id="ARBA00022475"/>
    </source>
</evidence>
<dbReference type="GO" id="GO:0008233">
    <property type="term" value="F:peptidase activity"/>
    <property type="evidence" value="ECO:0007669"/>
    <property type="project" value="UniProtKB-KW"/>
</dbReference>
<dbReference type="SUPFAM" id="SSF111369">
    <property type="entry name" value="HlyD-like secretion proteins"/>
    <property type="match status" value="1"/>
</dbReference>
<evidence type="ECO:0000256" key="11">
    <source>
        <dbReference type="SAM" id="MobiDB-lite"/>
    </source>
</evidence>
<dbReference type="PRINTS" id="PR01490">
    <property type="entry name" value="RTXTOXIND"/>
</dbReference>
<evidence type="ECO:0000256" key="3">
    <source>
        <dbReference type="ARBA" id="ARBA00022448"/>
    </source>
</evidence>
<keyword evidence="6 9" id="KW-0812">Transmembrane</keyword>
<evidence type="ECO:0000256" key="2">
    <source>
        <dbReference type="ARBA" id="ARBA00009477"/>
    </source>
</evidence>
<keyword evidence="10" id="KW-0175">Coiled coil</keyword>
<evidence type="ECO:0000313" key="15">
    <source>
        <dbReference type="Proteomes" id="UP000219494"/>
    </source>
</evidence>
<accession>A0A285QZD0</accession>
<dbReference type="NCBIfam" id="TIGR01843">
    <property type="entry name" value="type_I_hlyD"/>
    <property type="match status" value="1"/>
</dbReference>
<evidence type="ECO:0000259" key="12">
    <source>
        <dbReference type="Pfam" id="PF25994"/>
    </source>
</evidence>
<dbReference type="AlphaFoldDB" id="A0A285QZD0"/>
<evidence type="ECO:0000259" key="13">
    <source>
        <dbReference type="Pfam" id="PF26002"/>
    </source>
</evidence>
<keyword evidence="14" id="KW-0378">Hydrolase</keyword>
<keyword evidence="4 9" id="KW-1003">Cell membrane</keyword>
<dbReference type="PANTHER" id="PTHR30386:SF17">
    <property type="entry name" value="ALKALINE PROTEASE SECRETION PROTEIN APRE"/>
    <property type="match status" value="1"/>
</dbReference>
<evidence type="ECO:0000256" key="9">
    <source>
        <dbReference type="RuleBase" id="RU365093"/>
    </source>
</evidence>
<evidence type="ECO:0000256" key="6">
    <source>
        <dbReference type="ARBA" id="ARBA00022692"/>
    </source>
</evidence>
<keyword evidence="7 9" id="KW-1133">Transmembrane helix</keyword>
<dbReference type="OrthoDB" id="9810980at2"/>
<feature type="coiled-coil region" evidence="10">
    <location>
        <begin position="128"/>
        <end position="155"/>
    </location>
</feature>
<proteinExistence type="inferred from homology"/>
<evidence type="ECO:0000256" key="5">
    <source>
        <dbReference type="ARBA" id="ARBA00022519"/>
    </source>
</evidence>
<protein>
    <recommendedName>
        <fullName evidence="9">Membrane fusion protein (MFP) family protein</fullName>
    </recommendedName>
</protein>
<feature type="region of interest" description="Disordered" evidence="11">
    <location>
        <begin position="1"/>
        <end position="21"/>
    </location>
</feature>
<evidence type="ECO:0000256" key="8">
    <source>
        <dbReference type="ARBA" id="ARBA00023136"/>
    </source>
</evidence>
<keyword evidence="5 9" id="KW-0997">Cell inner membrane</keyword>
<dbReference type="Gene3D" id="2.40.50.100">
    <property type="match status" value="1"/>
</dbReference>
<keyword evidence="8 9" id="KW-0472">Membrane</keyword>
<dbReference type="GO" id="GO:0006508">
    <property type="term" value="P:proteolysis"/>
    <property type="evidence" value="ECO:0007669"/>
    <property type="project" value="UniProtKB-KW"/>
</dbReference>
<comment type="similarity">
    <text evidence="2 9">Belongs to the membrane fusion protein (MFP) (TC 8.A.1) family.</text>
</comment>
<dbReference type="PANTHER" id="PTHR30386">
    <property type="entry name" value="MEMBRANE FUSION SUBUNIT OF EMRAB-TOLC MULTIDRUG EFFLUX PUMP"/>
    <property type="match status" value="1"/>
</dbReference>
<feature type="compositionally biased region" description="Gly residues" evidence="11">
    <location>
        <begin position="9"/>
        <end position="18"/>
    </location>
</feature>
<feature type="transmembrane region" description="Helical" evidence="9">
    <location>
        <begin position="48"/>
        <end position="70"/>
    </location>
</feature>